<dbReference type="GO" id="GO:0006508">
    <property type="term" value="P:proteolysis"/>
    <property type="evidence" value="ECO:0007669"/>
    <property type="project" value="InterPro"/>
</dbReference>
<gene>
    <name evidence="2" type="ORF">IAD42_03095</name>
</gene>
<organism evidence="2 3">
    <name type="scientific">Candidatus Scatomorpha pullistercoris</name>
    <dbReference type="NCBI Taxonomy" id="2840929"/>
    <lineage>
        <taxon>Bacteria</taxon>
        <taxon>Bacillati</taxon>
        <taxon>Bacillota</taxon>
        <taxon>Clostridia</taxon>
        <taxon>Eubacteriales</taxon>
        <taxon>Candidatus Scatomorpha</taxon>
    </lineage>
</organism>
<dbReference type="EMBL" id="DVJS01000070">
    <property type="protein sequence ID" value="HIS96943.1"/>
    <property type="molecule type" value="Genomic_DNA"/>
</dbReference>
<sequence>MKRLMLFLVVVVMVLLMGMGAAELSGRLHGDKAVERAYAASTQSITQTSVLELPAPVKEQDWKLRIVSEAQPLPEDFTVETEEAENCYLFDARAAQALRDFLAAGRAAGMDLEVASAWRDWATQETLFEDKVNRVMSETGLEREQAEEIAADEVARPGTSEHQLGLAVDIISNDYPWLDEGWADTAEAAWLEEHCAEYGFILRYPPDKSELTGIIWEPWHFRYVGKEAAVYIMENGLCLEEYAAGLS</sequence>
<dbReference type="Gene3D" id="3.30.1380.10">
    <property type="match status" value="1"/>
</dbReference>
<name>A0A9D1K7K3_9FIRM</name>
<dbReference type="InterPro" id="IPR052179">
    <property type="entry name" value="DD-CPase-like"/>
</dbReference>
<accession>A0A9D1K7K3</accession>
<dbReference type="GO" id="GO:0008233">
    <property type="term" value="F:peptidase activity"/>
    <property type="evidence" value="ECO:0007669"/>
    <property type="project" value="InterPro"/>
</dbReference>
<evidence type="ECO:0000313" key="3">
    <source>
        <dbReference type="Proteomes" id="UP000886876"/>
    </source>
</evidence>
<dbReference type="Pfam" id="PF02557">
    <property type="entry name" value="VanY"/>
    <property type="match status" value="1"/>
</dbReference>
<protein>
    <submittedName>
        <fullName evidence="2">M15 family metallopeptidase</fullName>
    </submittedName>
</protein>
<dbReference type="Proteomes" id="UP000886876">
    <property type="component" value="Unassembled WGS sequence"/>
</dbReference>
<comment type="caution">
    <text evidence="2">The sequence shown here is derived from an EMBL/GenBank/DDBJ whole genome shotgun (WGS) entry which is preliminary data.</text>
</comment>
<evidence type="ECO:0000259" key="1">
    <source>
        <dbReference type="Pfam" id="PF02557"/>
    </source>
</evidence>
<reference evidence="2" key="1">
    <citation type="submission" date="2020-10" db="EMBL/GenBank/DDBJ databases">
        <authorList>
            <person name="Gilroy R."/>
        </authorList>
    </citation>
    <scope>NUCLEOTIDE SEQUENCE</scope>
    <source>
        <strain evidence="2">ChiHecec3B27-6122</strain>
    </source>
</reference>
<dbReference type="InterPro" id="IPR058193">
    <property type="entry name" value="VanY/YodJ_core_dom"/>
</dbReference>
<dbReference type="AlphaFoldDB" id="A0A9D1K7K3"/>
<dbReference type="CDD" id="cd14852">
    <property type="entry name" value="LD-carboxypeptidase"/>
    <property type="match status" value="1"/>
</dbReference>
<proteinExistence type="predicted"/>
<dbReference type="InterPro" id="IPR009045">
    <property type="entry name" value="Zn_M74/Hedgehog-like"/>
</dbReference>
<dbReference type="PANTHER" id="PTHR34385">
    <property type="entry name" value="D-ALANYL-D-ALANINE CARBOXYPEPTIDASE"/>
    <property type="match status" value="1"/>
</dbReference>
<dbReference type="InterPro" id="IPR003709">
    <property type="entry name" value="VanY-like_core_dom"/>
</dbReference>
<reference evidence="2" key="2">
    <citation type="journal article" date="2021" name="PeerJ">
        <title>Extensive microbial diversity within the chicken gut microbiome revealed by metagenomics and culture.</title>
        <authorList>
            <person name="Gilroy R."/>
            <person name="Ravi A."/>
            <person name="Getino M."/>
            <person name="Pursley I."/>
            <person name="Horton D.L."/>
            <person name="Alikhan N.F."/>
            <person name="Baker D."/>
            <person name="Gharbi K."/>
            <person name="Hall N."/>
            <person name="Watson M."/>
            <person name="Adriaenssens E.M."/>
            <person name="Foster-Nyarko E."/>
            <person name="Jarju S."/>
            <person name="Secka A."/>
            <person name="Antonio M."/>
            <person name="Oren A."/>
            <person name="Chaudhuri R.R."/>
            <person name="La Ragione R."/>
            <person name="Hildebrand F."/>
            <person name="Pallen M.J."/>
        </authorList>
    </citation>
    <scope>NUCLEOTIDE SEQUENCE</scope>
    <source>
        <strain evidence="2">ChiHecec3B27-6122</strain>
    </source>
</reference>
<dbReference type="PANTHER" id="PTHR34385:SF1">
    <property type="entry name" value="PEPTIDOGLYCAN L-ALANYL-D-GLUTAMATE ENDOPEPTIDASE CWLK"/>
    <property type="match status" value="1"/>
</dbReference>
<evidence type="ECO:0000313" key="2">
    <source>
        <dbReference type="EMBL" id="HIS96943.1"/>
    </source>
</evidence>
<feature type="domain" description="D-alanyl-D-alanine carboxypeptidase-like core" evidence="1">
    <location>
        <begin position="91"/>
        <end position="226"/>
    </location>
</feature>
<dbReference type="SUPFAM" id="SSF55166">
    <property type="entry name" value="Hedgehog/DD-peptidase"/>
    <property type="match status" value="1"/>
</dbReference>